<evidence type="ECO:0000256" key="1">
    <source>
        <dbReference type="SAM" id="Phobius"/>
    </source>
</evidence>
<dbReference type="EMBL" id="BARW01034489">
    <property type="protein sequence ID" value="GAJ06987.1"/>
    <property type="molecule type" value="Genomic_DNA"/>
</dbReference>
<dbReference type="AlphaFoldDB" id="X1UTS8"/>
<keyword evidence="1" id="KW-0812">Transmembrane</keyword>
<feature type="non-terminal residue" evidence="2">
    <location>
        <position position="1"/>
    </location>
</feature>
<feature type="transmembrane region" description="Helical" evidence="1">
    <location>
        <begin position="41"/>
        <end position="62"/>
    </location>
</feature>
<dbReference type="Pfam" id="PF18900">
    <property type="entry name" value="DUF5656"/>
    <property type="match status" value="1"/>
</dbReference>
<comment type="caution">
    <text evidence="2">The sequence shown here is derived from an EMBL/GenBank/DDBJ whole genome shotgun (WGS) entry which is preliminary data.</text>
</comment>
<keyword evidence="1" id="KW-1133">Transmembrane helix</keyword>
<gene>
    <name evidence="2" type="ORF">S12H4_54048</name>
</gene>
<keyword evidence="1" id="KW-0472">Membrane</keyword>
<feature type="transmembrane region" description="Helical" evidence="1">
    <location>
        <begin position="97"/>
        <end position="115"/>
    </location>
</feature>
<organism evidence="2">
    <name type="scientific">marine sediment metagenome</name>
    <dbReference type="NCBI Taxonomy" id="412755"/>
    <lineage>
        <taxon>unclassified sequences</taxon>
        <taxon>metagenomes</taxon>
        <taxon>ecological metagenomes</taxon>
    </lineage>
</organism>
<proteinExistence type="predicted"/>
<feature type="transmembrane region" description="Helical" evidence="1">
    <location>
        <begin position="6"/>
        <end position="29"/>
    </location>
</feature>
<dbReference type="InterPro" id="IPR043715">
    <property type="entry name" value="DUF5656"/>
</dbReference>
<feature type="transmembrane region" description="Helical" evidence="1">
    <location>
        <begin position="121"/>
        <end position="139"/>
    </location>
</feature>
<reference evidence="2" key="1">
    <citation type="journal article" date="2014" name="Front. Microbiol.">
        <title>High frequency of phylogenetically diverse reductive dehalogenase-homologous genes in deep subseafloor sedimentary metagenomes.</title>
        <authorList>
            <person name="Kawai M."/>
            <person name="Futagami T."/>
            <person name="Toyoda A."/>
            <person name="Takaki Y."/>
            <person name="Nishi S."/>
            <person name="Hori S."/>
            <person name="Arai W."/>
            <person name="Tsubouchi T."/>
            <person name="Morono Y."/>
            <person name="Uchiyama I."/>
            <person name="Ito T."/>
            <person name="Fujiyama A."/>
            <person name="Inagaki F."/>
            <person name="Takami H."/>
        </authorList>
    </citation>
    <scope>NUCLEOTIDE SEQUENCE</scope>
    <source>
        <strain evidence="2">Expedition CK06-06</strain>
    </source>
</reference>
<evidence type="ECO:0000313" key="2">
    <source>
        <dbReference type="EMBL" id="GAJ06987.1"/>
    </source>
</evidence>
<feature type="transmembrane region" description="Helical" evidence="1">
    <location>
        <begin position="68"/>
        <end position="85"/>
    </location>
</feature>
<protein>
    <submittedName>
        <fullName evidence="2">Uncharacterized protein</fullName>
    </submittedName>
</protein>
<accession>X1UTS8</accession>
<sequence>RIPEGPAFWIGLILTATLLIAVLISEFIVLDPEDQRHDNAAIGLTALAYLLLIGALFAIRAIGLRAAFAIPLILLAIGTVAWRLLRLAQVGNSSVRYALLISGLTAQIAWGIHYWPVPPLTGALILGLIVYLGNGLALAHEGNKLEITRIIEDCQDTQQLITGWFPPYFQKTHFCDR</sequence>
<name>X1UTS8_9ZZZZ</name>